<reference evidence="9 10" key="1">
    <citation type="submission" date="2017-05" db="EMBL/GenBank/DDBJ databases">
        <title>Complete genome sequence of Corynebacterium striatum KC-Na-1 isolated from Neophocaena asiaeorientalis in Korea.</title>
        <authorList>
            <person name="Kim J.H."/>
            <person name="Lee K."/>
        </authorList>
    </citation>
    <scope>NUCLEOTIDE SEQUENCE [LARGE SCALE GENOMIC DNA]</scope>
    <source>
        <strain evidence="9 10">KC-Na-01</strain>
    </source>
</reference>
<evidence type="ECO:0000313" key="10">
    <source>
        <dbReference type="Proteomes" id="UP000250197"/>
    </source>
</evidence>
<comment type="subcellular location">
    <subcellularLocation>
        <location evidence="6">Cell membrane</location>
        <topology evidence="6">Lipid-anchor</topology>
    </subcellularLocation>
</comment>
<dbReference type="InterPro" id="IPR019606">
    <property type="entry name" value="GerMN"/>
</dbReference>
<organism evidence="9 10">
    <name type="scientific">Corynebacterium striatum</name>
    <dbReference type="NCBI Taxonomy" id="43770"/>
    <lineage>
        <taxon>Bacteria</taxon>
        <taxon>Bacillati</taxon>
        <taxon>Actinomycetota</taxon>
        <taxon>Actinomycetes</taxon>
        <taxon>Mycobacteriales</taxon>
        <taxon>Corynebacteriaceae</taxon>
        <taxon>Corynebacterium</taxon>
    </lineage>
</organism>
<protein>
    <recommendedName>
        <fullName evidence="6">Lipoprotein LpqB</fullName>
    </recommendedName>
</protein>
<evidence type="ECO:0000256" key="2">
    <source>
        <dbReference type="ARBA" id="ARBA00022729"/>
    </source>
</evidence>
<dbReference type="InterPro" id="IPR023959">
    <property type="entry name" value="LpqB"/>
</dbReference>
<dbReference type="KEGG" id="cstr:CBE89_10160"/>
<dbReference type="AlphaFoldDB" id="A0A2Z2J2N2"/>
<feature type="signal peptide" evidence="7">
    <location>
        <begin position="1"/>
        <end position="21"/>
    </location>
</feature>
<keyword evidence="1 6" id="KW-1003">Cell membrane</keyword>
<evidence type="ECO:0000259" key="8">
    <source>
        <dbReference type="SMART" id="SM00909"/>
    </source>
</evidence>
<dbReference type="Pfam" id="PF10647">
    <property type="entry name" value="Gmad1"/>
    <property type="match status" value="1"/>
</dbReference>
<feature type="chain" id="PRO_5038676858" description="Lipoprotein LpqB" evidence="7">
    <location>
        <begin position="22"/>
        <end position="581"/>
    </location>
</feature>
<dbReference type="InterPro" id="IPR059026">
    <property type="entry name" value="LpqB_N"/>
</dbReference>
<evidence type="ECO:0000313" key="9">
    <source>
        <dbReference type="EMBL" id="ART21815.1"/>
    </source>
</evidence>
<dbReference type="Proteomes" id="UP000250197">
    <property type="component" value="Chromosome"/>
</dbReference>
<dbReference type="RefSeq" id="WP_240504693.1">
    <property type="nucleotide sequence ID" value="NZ_CP021252.1"/>
</dbReference>
<dbReference type="Pfam" id="PF25976">
    <property type="entry name" value="LpqB_N"/>
    <property type="match status" value="1"/>
</dbReference>
<comment type="similarity">
    <text evidence="6">Belongs to the LpqB lipoprotein family.</text>
</comment>
<keyword evidence="4 6" id="KW-0564">Palmitate</keyword>
<evidence type="ECO:0000256" key="7">
    <source>
        <dbReference type="SAM" id="SignalP"/>
    </source>
</evidence>
<evidence type="ECO:0000256" key="3">
    <source>
        <dbReference type="ARBA" id="ARBA00023136"/>
    </source>
</evidence>
<dbReference type="Pfam" id="PF10646">
    <property type="entry name" value="Germane"/>
    <property type="match status" value="1"/>
</dbReference>
<keyword evidence="5 6" id="KW-0449">Lipoprotein</keyword>
<feature type="domain" description="GerMN" evidence="8">
    <location>
        <begin position="213"/>
        <end position="296"/>
    </location>
</feature>
<keyword evidence="2 6" id="KW-0732">Signal</keyword>
<dbReference type="InterPro" id="IPR018910">
    <property type="entry name" value="LpqB_C"/>
</dbReference>
<dbReference type="HAMAP" id="MF_01373">
    <property type="entry name" value="LpqB_lipoprot"/>
    <property type="match status" value="1"/>
</dbReference>
<proteinExistence type="inferred from homology"/>
<evidence type="ECO:0000256" key="5">
    <source>
        <dbReference type="ARBA" id="ARBA00023288"/>
    </source>
</evidence>
<sequence>MSSNRTSQKLRFVRFSRSVLAVTSAACVFAVAGCSTLPHNTSPQVIGTFQKRIDPQVEITGPKAGADADLILREFYTASGKPASNYESSRNFLADSIAETWDPTGSMLVVDSIDILTVDNGADRRTFDVRGNVIGSLVDGGAYVPRSIKYEATIKMEKINDQWRIVDLPAGLVIERNDLRNNYRPLSLYFFGQSEQSLVSDRRWLYTGQQSVDTELVTLLLEGPNNDLRPAISELVPASATFLGKEDGVYRFSGMNSMSQEQRLRFAASLVWTLNNANVGSKFKATADGSPLIDGLDEMTIDDFAEYNPSNLVNADAKLYAINNGALLEVSGDKAAPSGTSLGHANNLQSADISAESIVAAVQKNSQTEYQLKMGKMGETLSDHLKAKTLARPTFEPSGQAIWTVVNGEKVVRVARSAATGEFSQNEVDTSGMDNIKGEISVIRLSATGARVAMLIGGNVYIGIVARGNNGDYHIVNAHQVGLEMQNTALSLDWMSDGSLLVGTNNTNSPVWRIEQDGSSATTLASGNITAPVVAVAASPTMLYITDSHALLQLPAESTDNSFWREVSGLQGLRSSPIVAK</sequence>
<accession>A0A2Z2J2N2</accession>
<evidence type="ECO:0000256" key="1">
    <source>
        <dbReference type="ARBA" id="ARBA00022475"/>
    </source>
</evidence>
<name>A0A2Z2J2N2_CORST</name>
<keyword evidence="3 6" id="KW-0472">Membrane</keyword>
<dbReference type="SMART" id="SM00909">
    <property type="entry name" value="Germane"/>
    <property type="match status" value="1"/>
</dbReference>
<dbReference type="SUPFAM" id="SSF63829">
    <property type="entry name" value="Calcium-dependent phosphotriesterase"/>
    <property type="match status" value="1"/>
</dbReference>
<dbReference type="GO" id="GO:0005886">
    <property type="term" value="C:plasma membrane"/>
    <property type="evidence" value="ECO:0007669"/>
    <property type="project" value="UniProtKB-SubCell"/>
</dbReference>
<gene>
    <name evidence="6" type="primary">lpqB</name>
    <name evidence="9" type="ORF">CBE89_10160</name>
</gene>
<dbReference type="NCBIfam" id="NF010141">
    <property type="entry name" value="PRK13616.1"/>
    <property type="match status" value="1"/>
</dbReference>
<dbReference type="EMBL" id="CP021252">
    <property type="protein sequence ID" value="ART21815.1"/>
    <property type="molecule type" value="Genomic_DNA"/>
</dbReference>
<evidence type="ECO:0000256" key="6">
    <source>
        <dbReference type="HAMAP-Rule" id="MF_01373"/>
    </source>
</evidence>
<evidence type="ECO:0000256" key="4">
    <source>
        <dbReference type="ARBA" id="ARBA00023139"/>
    </source>
</evidence>
<dbReference type="PROSITE" id="PS51257">
    <property type="entry name" value="PROKAR_LIPOPROTEIN"/>
    <property type="match status" value="1"/>
</dbReference>